<comment type="similarity">
    <text evidence="1">Belongs to the short-chain dehydrogenases/reductases (SDR) family.</text>
</comment>
<evidence type="ECO:0000313" key="4">
    <source>
        <dbReference type="Proteomes" id="UP001329825"/>
    </source>
</evidence>
<dbReference type="Pfam" id="PF00106">
    <property type="entry name" value="adh_short"/>
    <property type="match status" value="1"/>
</dbReference>
<accession>A0ABZ1DAB3</accession>
<name>A0ABZ1DAB3_9TREE</name>
<keyword evidence="2" id="KW-0560">Oxidoreductase</keyword>
<dbReference type="InterPro" id="IPR036291">
    <property type="entry name" value="NAD(P)-bd_dom_sf"/>
</dbReference>
<organism evidence="3 4">
    <name type="scientific">Kwoniella shivajii</name>
    <dbReference type="NCBI Taxonomy" id="564305"/>
    <lineage>
        <taxon>Eukaryota</taxon>
        <taxon>Fungi</taxon>
        <taxon>Dikarya</taxon>
        <taxon>Basidiomycota</taxon>
        <taxon>Agaricomycotina</taxon>
        <taxon>Tremellomycetes</taxon>
        <taxon>Tremellales</taxon>
        <taxon>Cryptococcaceae</taxon>
        <taxon>Kwoniella</taxon>
    </lineage>
</organism>
<proteinExistence type="inferred from homology"/>
<dbReference type="RefSeq" id="XP_062794351.1">
    <property type="nucleotide sequence ID" value="XM_062938300.1"/>
</dbReference>
<evidence type="ECO:0000256" key="1">
    <source>
        <dbReference type="ARBA" id="ARBA00006484"/>
    </source>
</evidence>
<evidence type="ECO:0000313" key="3">
    <source>
        <dbReference type="EMBL" id="WRT69612.1"/>
    </source>
</evidence>
<reference evidence="3 4" key="1">
    <citation type="submission" date="2024-01" db="EMBL/GenBank/DDBJ databases">
        <title>Comparative genomics of Cryptococcus and Kwoniella reveals pathogenesis evolution and contrasting modes of karyotype evolution via chromosome fusion or intercentromeric recombination.</title>
        <authorList>
            <person name="Coelho M.A."/>
            <person name="David-Palma M."/>
            <person name="Shea T."/>
            <person name="Bowers K."/>
            <person name="McGinley-Smith S."/>
            <person name="Mohammad A.W."/>
            <person name="Gnirke A."/>
            <person name="Yurkov A.M."/>
            <person name="Nowrousian M."/>
            <person name="Sun S."/>
            <person name="Cuomo C.A."/>
            <person name="Heitman J."/>
        </authorList>
    </citation>
    <scope>NUCLEOTIDE SEQUENCE [LARGE SCALE GENOMIC DNA]</scope>
    <source>
        <strain evidence="3">CBS 11374</strain>
    </source>
</reference>
<dbReference type="PANTHER" id="PTHR24320:SF152">
    <property type="entry name" value="SHORT-CHAIN DEHYDROGENASE_REDUCTASE FAMILY PROTEIN"/>
    <property type="match status" value="1"/>
</dbReference>
<dbReference type="SUPFAM" id="SSF51735">
    <property type="entry name" value="NAD(P)-binding Rossmann-fold domains"/>
    <property type="match status" value="1"/>
</dbReference>
<gene>
    <name evidence="3" type="ORF">IL334_006601</name>
</gene>
<sequence length="319" mass="35685">MPPSAAWYGRLLASQMRTMPPLPNADLSGKTFIVTGANSGIGLEVAKHLASRKANIILGIRNLKAGEEVKKDLMKLSLDQAIDVQIWPIDFLDFDSIARFARKCKEETVTGGLRLNGVVFSAGLYGLGWDQTPDGYEKVTKVNLVSTILLARLVIPLMHDCTEFKARMVFVGTALAETTMVEKFDLDNPIAQLNDDKRYPGYEERYNQTKTALHTQICQLMTRHPDIAFVDAAPGLTNSPFFKYHGLAVRTMAKIIGRETEKAARNISLPVLELTQSTEYHNDCKPSRFDLPCLDAPKGKKYAENVWNDIDQVYARYEI</sequence>
<dbReference type="Gene3D" id="3.40.50.720">
    <property type="entry name" value="NAD(P)-binding Rossmann-like Domain"/>
    <property type="match status" value="1"/>
</dbReference>
<dbReference type="Proteomes" id="UP001329825">
    <property type="component" value="Chromosome 9"/>
</dbReference>
<dbReference type="InterPro" id="IPR002347">
    <property type="entry name" value="SDR_fam"/>
</dbReference>
<evidence type="ECO:0000256" key="2">
    <source>
        <dbReference type="ARBA" id="ARBA00023002"/>
    </source>
</evidence>
<dbReference type="PANTHER" id="PTHR24320">
    <property type="entry name" value="RETINOL DEHYDROGENASE"/>
    <property type="match status" value="1"/>
</dbReference>
<dbReference type="EMBL" id="CP141889">
    <property type="protein sequence ID" value="WRT69612.1"/>
    <property type="molecule type" value="Genomic_DNA"/>
</dbReference>
<protein>
    <submittedName>
        <fullName evidence="3">Uncharacterized protein</fullName>
    </submittedName>
</protein>
<keyword evidence="4" id="KW-1185">Reference proteome</keyword>
<dbReference type="GeneID" id="87958731"/>